<dbReference type="InterPro" id="IPR029071">
    <property type="entry name" value="Ubiquitin-like_domsf"/>
</dbReference>
<dbReference type="GO" id="GO:0003964">
    <property type="term" value="F:RNA-directed DNA polymerase activity"/>
    <property type="evidence" value="ECO:0007669"/>
    <property type="project" value="UniProtKB-KW"/>
</dbReference>
<comment type="caution">
    <text evidence="1">The sequence shown here is derived from an EMBL/GenBank/DDBJ whole genome shotgun (WGS) entry which is preliminary data.</text>
</comment>
<dbReference type="PANTHER" id="PTHR33116:SF78">
    <property type="entry name" value="OS12G0587133 PROTEIN"/>
    <property type="match status" value="1"/>
</dbReference>
<dbReference type="EMBL" id="LXQA010002354">
    <property type="protein sequence ID" value="MCH81480.1"/>
    <property type="molecule type" value="Genomic_DNA"/>
</dbReference>
<sequence>TLFYVQVMNDATVEDLKREIEAQLKLPCDRLILIHDDDHWPLMTKDEEKESLVDCGIQDGSHIYIFFNSIDDESTKHFGFTLPDFLLGIILSVESLFKAFLWGESEEVRKINWTNWDVVCQDRDLGGLRVRRIREFNLALLEKWCWRLMVEQNGLWFQVLVVKYGMEYGRVKGRGRMAPVWWKDLCHIRDRVGESVGHWFENNRRLTVGNGENTMFWKDRWVAVEEVFVHVGGRVGYRVWCCVGKCVITG</sequence>
<keyword evidence="1" id="KW-0695">RNA-directed DNA polymerase</keyword>
<reference evidence="1 2" key="1">
    <citation type="journal article" date="2018" name="Front. Plant Sci.">
        <title>Red Clover (Trifolium pratense) and Zigzag Clover (T. medium) - A Picture of Genomic Similarities and Differences.</title>
        <authorList>
            <person name="Dluhosova J."/>
            <person name="Istvanek J."/>
            <person name="Nedelnik J."/>
            <person name="Repkova J."/>
        </authorList>
    </citation>
    <scope>NUCLEOTIDE SEQUENCE [LARGE SCALE GENOMIC DNA]</scope>
    <source>
        <strain evidence="2">cv. 10/8</strain>
        <tissue evidence="1">Leaf</tissue>
    </source>
</reference>
<dbReference type="SUPFAM" id="SSF54236">
    <property type="entry name" value="Ubiquitin-like"/>
    <property type="match status" value="1"/>
</dbReference>
<organism evidence="1 2">
    <name type="scientific">Trifolium medium</name>
    <dbReference type="NCBI Taxonomy" id="97028"/>
    <lineage>
        <taxon>Eukaryota</taxon>
        <taxon>Viridiplantae</taxon>
        <taxon>Streptophyta</taxon>
        <taxon>Embryophyta</taxon>
        <taxon>Tracheophyta</taxon>
        <taxon>Spermatophyta</taxon>
        <taxon>Magnoliopsida</taxon>
        <taxon>eudicotyledons</taxon>
        <taxon>Gunneridae</taxon>
        <taxon>Pentapetalae</taxon>
        <taxon>rosids</taxon>
        <taxon>fabids</taxon>
        <taxon>Fabales</taxon>
        <taxon>Fabaceae</taxon>
        <taxon>Papilionoideae</taxon>
        <taxon>50 kb inversion clade</taxon>
        <taxon>NPAAA clade</taxon>
        <taxon>Hologalegina</taxon>
        <taxon>IRL clade</taxon>
        <taxon>Trifolieae</taxon>
        <taxon>Trifolium</taxon>
    </lineage>
</organism>
<evidence type="ECO:0000313" key="2">
    <source>
        <dbReference type="Proteomes" id="UP000265520"/>
    </source>
</evidence>
<keyword evidence="2" id="KW-1185">Reference proteome</keyword>
<dbReference type="CDD" id="cd17039">
    <property type="entry name" value="Ubl_ubiquitin_like"/>
    <property type="match status" value="1"/>
</dbReference>
<dbReference type="AlphaFoldDB" id="A0A392M2E9"/>
<dbReference type="Proteomes" id="UP000265520">
    <property type="component" value="Unassembled WGS sequence"/>
</dbReference>
<name>A0A392M2E9_9FABA</name>
<dbReference type="Gene3D" id="3.10.20.90">
    <property type="entry name" value="Phosphatidylinositol 3-kinase Catalytic Subunit, Chain A, domain 1"/>
    <property type="match status" value="1"/>
</dbReference>
<gene>
    <name evidence="1" type="ORF">A2U01_0002269</name>
</gene>
<protein>
    <submittedName>
        <fullName evidence="1">Putative non-LTR retroelement reverse transcriptase</fullName>
    </submittedName>
</protein>
<evidence type="ECO:0000313" key="1">
    <source>
        <dbReference type="EMBL" id="MCH81480.1"/>
    </source>
</evidence>
<feature type="non-terminal residue" evidence="1">
    <location>
        <position position="1"/>
    </location>
</feature>
<keyword evidence="1" id="KW-0548">Nucleotidyltransferase</keyword>
<accession>A0A392M2E9</accession>
<keyword evidence="1" id="KW-0808">Transferase</keyword>
<dbReference type="PANTHER" id="PTHR33116">
    <property type="entry name" value="REVERSE TRANSCRIPTASE ZINC-BINDING DOMAIN-CONTAINING PROTEIN-RELATED-RELATED"/>
    <property type="match status" value="1"/>
</dbReference>
<proteinExistence type="predicted"/>